<proteinExistence type="predicted"/>
<evidence type="ECO:0000313" key="2">
    <source>
        <dbReference type="Proteomes" id="UP000317940"/>
    </source>
</evidence>
<comment type="caution">
    <text evidence="1">The sequence shown here is derived from an EMBL/GenBank/DDBJ whole genome shotgun (WGS) entry which is preliminary data.</text>
</comment>
<dbReference type="RefSeq" id="WP_145911487.1">
    <property type="nucleotide sequence ID" value="NZ_BAAAMZ010000022.1"/>
</dbReference>
<keyword evidence="2" id="KW-1185">Reference proteome</keyword>
<dbReference type="EMBL" id="VIWT01000008">
    <property type="protein sequence ID" value="TWF71687.1"/>
    <property type="molecule type" value="Genomic_DNA"/>
</dbReference>
<sequence>MLKIRGFDGTPDVVPGWEARESASEADADVLEQTAQSTADTVASAWRQLTDRHASSVTGAPSPLQQLLLNAWPYRAVVEETDASSPHRVTRVRLECYLGSGRIHDLLHSSTGRHVLALLQAETGIAFTLPICSTRWLTLGIIHCTPRAPRQSRPARTAQDEAAFKARVDAIINGSLVEDSLTFPADRLNYALRKHLGVSATTLSWAAAPEGHCAVYFERKAAARLADFGMPVEGVPGPHNPSMVQYLLTDAQCHEIADRAAGRQSALTA</sequence>
<protein>
    <submittedName>
        <fullName evidence="1">Uncharacterized protein</fullName>
    </submittedName>
</protein>
<dbReference type="Proteomes" id="UP000317940">
    <property type="component" value="Unassembled WGS sequence"/>
</dbReference>
<organism evidence="1 2">
    <name type="scientific">Kitasatospora viridis</name>
    <dbReference type="NCBI Taxonomy" id="281105"/>
    <lineage>
        <taxon>Bacteria</taxon>
        <taxon>Bacillati</taxon>
        <taxon>Actinomycetota</taxon>
        <taxon>Actinomycetes</taxon>
        <taxon>Kitasatosporales</taxon>
        <taxon>Streptomycetaceae</taxon>
        <taxon>Kitasatospora</taxon>
    </lineage>
</organism>
<reference evidence="1 2" key="1">
    <citation type="submission" date="2019-06" db="EMBL/GenBank/DDBJ databases">
        <title>Sequencing the genomes of 1000 actinobacteria strains.</title>
        <authorList>
            <person name="Klenk H.-P."/>
        </authorList>
    </citation>
    <scope>NUCLEOTIDE SEQUENCE [LARGE SCALE GENOMIC DNA]</scope>
    <source>
        <strain evidence="1 2">DSM 44826</strain>
    </source>
</reference>
<gene>
    <name evidence="1" type="ORF">FHX73_1858</name>
</gene>
<dbReference type="AlphaFoldDB" id="A0A561SA12"/>
<name>A0A561SA12_9ACTN</name>
<accession>A0A561SA12</accession>
<evidence type="ECO:0000313" key="1">
    <source>
        <dbReference type="EMBL" id="TWF71687.1"/>
    </source>
</evidence>